<evidence type="ECO:0000313" key="2">
    <source>
        <dbReference type="Proteomes" id="UP000004459"/>
    </source>
</evidence>
<organism evidence="1 2">
    <name type="scientific">Flavonifractor plautii ATCC 29863</name>
    <dbReference type="NCBI Taxonomy" id="411475"/>
    <lineage>
        <taxon>Bacteria</taxon>
        <taxon>Bacillati</taxon>
        <taxon>Bacillota</taxon>
        <taxon>Clostridia</taxon>
        <taxon>Eubacteriales</taxon>
        <taxon>Oscillospiraceae</taxon>
        <taxon>Flavonifractor</taxon>
    </lineage>
</organism>
<gene>
    <name evidence="1" type="ORF">HMPREF0372_02893</name>
</gene>
<reference evidence="1 2" key="1">
    <citation type="submission" date="2011-08" db="EMBL/GenBank/DDBJ databases">
        <authorList>
            <person name="Weinstock G."/>
            <person name="Sodergren E."/>
            <person name="Clifton S."/>
            <person name="Fulton L."/>
            <person name="Fulton B."/>
            <person name="Courtney L."/>
            <person name="Fronick C."/>
            <person name="Harrison M."/>
            <person name="Strong C."/>
            <person name="Farmer C."/>
            <person name="Delahaunty K."/>
            <person name="Markovic C."/>
            <person name="Hall O."/>
            <person name="Minx P."/>
            <person name="Tomlinson C."/>
            <person name="Mitreva M."/>
            <person name="Hou S."/>
            <person name="Chen J."/>
            <person name="Wollam A."/>
            <person name="Pepin K.H."/>
            <person name="Johnson M."/>
            <person name="Bhonagiri V."/>
            <person name="Zhang X."/>
            <person name="Suruliraj S."/>
            <person name="Warren W."/>
            <person name="Chinwalla A."/>
            <person name="Mardis E.R."/>
            <person name="Wilson R.K."/>
        </authorList>
    </citation>
    <scope>NUCLEOTIDE SEQUENCE [LARGE SCALE GENOMIC DNA]</scope>
    <source>
        <strain evidence="1 2">ATCC 29863</strain>
    </source>
</reference>
<protein>
    <submittedName>
        <fullName evidence="1">Uncharacterized protein</fullName>
    </submittedName>
</protein>
<name>G9YTN1_FLAPL</name>
<dbReference type="Proteomes" id="UP000004459">
    <property type="component" value="Unassembled WGS sequence"/>
</dbReference>
<dbReference type="AlphaFoldDB" id="G9YTN1"/>
<sequence>MAEARIAPKDHTRYLMELHNWERDVNAPIVLKVKKALERYYAPSKNNTEEERRKKLIDTFTDIVQDYPYPCGCDDIIVHIMERTEHNLDFDDWTVLSTYKMLCATLDMEQQQRIDQAMVSYITDKSSLNVKCPAKLAREYYLRFHSSNSL</sequence>
<accession>G9YTN1</accession>
<dbReference type="HOGENOM" id="CLU_1737846_0_0_9"/>
<proteinExistence type="predicted"/>
<comment type="caution">
    <text evidence="1">The sequence shown here is derived from an EMBL/GenBank/DDBJ whole genome shotgun (WGS) entry which is preliminary data.</text>
</comment>
<dbReference type="EMBL" id="AGCK01000233">
    <property type="protein sequence ID" value="EHM43989.1"/>
    <property type="molecule type" value="Genomic_DNA"/>
</dbReference>
<evidence type="ECO:0000313" key="1">
    <source>
        <dbReference type="EMBL" id="EHM43989.1"/>
    </source>
</evidence>